<dbReference type="Pfam" id="PF06985">
    <property type="entry name" value="HET"/>
    <property type="match status" value="1"/>
</dbReference>
<comment type="caution">
    <text evidence="2">The sequence shown here is derived from an EMBL/GenBank/DDBJ whole genome shotgun (WGS) entry which is preliminary data.</text>
</comment>
<organism evidence="2 3">
    <name type="scientific">Cladophialophora chaetospira</name>
    <dbReference type="NCBI Taxonomy" id="386627"/>
    <lineage>
        <taxon>Eukaryota</taxon>
        <taxon>Fungi</taxon>
        <taxon>Dikarya</taxon>
        <taxon>Ascomycota</taxon>
        <taxon>Pezizomycotina</taxon>
        <taxon>Eurotiomycetes</taxon>
        <taxon>Chaetothyriomycetidae</taxon>
        <taxon>Chaetothyriales</taxon>
        <taxon>Herpotrichiellaceae</taxon>
        <taxon>Cladophialophora</taxon>
    </lineage>
</organism>
<evidence type="ECO:0000313" key="2">
    <source>
        <dbReference type="EMBL" id="KAJ9613925.1"/>
    </source>
</evidence>
<dbReference type="InterPro" id="IPR010730">
    <property type="entry name" value="HET"/>
</dbReference>
<keyword evidence="3" id="KW-1185">Reference proteome</keyword>
<dbReference type="PANTHER" id="PTHR33112:SF10">
    <property type="entry name" value="TOL"/>
    <property type="match status" value="1"/>
</dbReference>
<dbReference type="Proteomes" id="UP001172673">
    <property type="component" value="Unassembled WGS sequence"/>
</dbReference>
<dbReference type="EMBL" id="JAPDRK010000003">
    <property type="protein sequence ID" value="KAJ9613925.1"/>
    <property type="molecule type" value="Genomic_DNA"/>
</dbReference>
<dbReference type="PANTHER" id="PTHR33112">
    <property type="entry name" value="DOMAIN PROTEIN, PUTATIVE-RELATED"/>
    <property type="match status" value="1"/>
</dbReference>
<evidence type="ECO:0000259" key="1">
    <source>
        <dbReference type="Pfam" id="PF06985"/>
    </source>
</evidence>
<gene>
    <name evidence="2" type="ORF">H2200_002061</name>
</gene>
<protein>
    <recommendedName>
        <fullName evidence="1">Heterokaryon incompatibility domain-containing protein</fullName>
    </recommendedName>
</protein>
<evidence type="ECO:0000313" key="3">
    <source>
        <dbReference type="Proteomes" id="UP001172673"/>
    </source>
</evidence>
<name>A0AA39CN57_9EURO</name>
<sequence length="643" mass="73619">MYMIVSFRNEWNDENDFSLGRFTAQIQNVNAGLRATFVSEDNIPSSTGDRRVLQRAQQWLTECLQDHGRCITPISTFLPLRLLDIDPQGTQQKTFTVVEAKHVPLESAYLTMSHRWHETTPRLTRRHRSEYEQPAPWTELPGYFQDAFQITQSLGYRYLWVDSLCIVQDDRLDMLKEGLTMAEIYRNATCNLAALACSSNNIFAERHPGQISNICELNLPEEYSNGATEPVLLLNMELWRSEVEQAPLCNRGWVLQEQLLARRTLYFGETQVFWECHHGRRCEGCAILVNIGESVPSSSNLGCSNHKSKTLEVYEEALSCWIDSVDVSIRQMLLSLEDPTVTNQANMDRNLVYRLWSEFVQRYMTRKISFQSDKLLAIAGVAKPFAKAANLTWVAGLWKEYMPVSLLWHTVEYSQPYRPDDQHPTWSWASCTSSQINLTISYLKEYLVIAKVLGFDYHTISDDYFSQPTKAVLILRAPCLPVVRHRETGEISVRILDSVIAPSFGAPDRTGTSFSRWSNLGKRFHCPLTVKQFCDFETLSPACTAVLILVKAKSLDEGRFEIEFYGLILERLPVLDHETDTPTFRRVGKFNVLKWEVEASFLCQWQPEIFGNLLHQGSTGIDHKNTDAIDLDRLANLESVVVV</sequence>
<proteinExistence type="predicted"/>
<reference evidence="2" key="1">
    <citation type="submission" date="2022-10" db="EMBL/GenBank/DDBJ databases">
        <title>Culturing micro-colonial fungi from biological soil crusts in the Mojave desert and describing Neophaeococcomyces mojavensis, and introducing the new genera and species Taxawa tesnikishii.</title>
        <authorList>
            <person name="Kurbessoian T."/>
            <person name="Stajich J.E."/>
        </authorList>
    </citation>
    <scope>NUCLEOTIDE SEQUENCE</scope>
    <source>
        <strain evidence="2">TK_41</strain>
    </source>
</reference>
<accession>A0AA39CN57</accession>
<dbReference type="AlphaFoldDB" id="A0AA39CN57"/>
<feature type="domain" description="Heterokaryon incompatibility" evidence="1">
    <location>
        <begin position="109"/>
        <end position="257"/>
    </location>
</feature>